<feature type="domain" description="HTH araC/xylS-type" evidence="5">
    <location>
        <begin position="220"/>
        <end position="318"/>
    </location>
</feature>
<dbReference type="InterPro" id="IPR037923">
    <property type="entry name" value="HTH-like"/>
</dbReference>
<keyword evidence="3" id="KW-0010">Activator</keyword>
<comment type="caution">
    <text evidence="6">The sequence shown here is derived from an EMBL/GenBank/DDBJ whole genome shotgun (WGS) entry which is preliminary data.</text>
</comment>
<keyword evidence="2" id="KW-0238">DNA-binding</keyword>
<dbReference type="EMBL" id="JABBGJ010000048">
    <property type="protein sequence ID" value="NMM03084.1"/>
    <property type="molecule type" value="Genomic_DNA"/>
</dbReference>
<name>A0A848ITD5_9BURK</name>
<dbReference type="Pfam" id="PF12833">
    <property type="entry name" value="HTH_18"/>
    <property type="match status" value="1"/>
</dbReference>
<evidence type="ECO:0000256" key="4">
    <source>
        <dbReference type="ARBA" id="ARBA00023163"/>
    </source>
</evidence>
<dbReference type="SUPFAM" id="SSF46689">
    <property type="entry name" value="Homeodomain-like"/>
    <property type="match status" value="2"/>
</dbReference>
<evidence type="ECO:0000313" key="6">
    <source>
        <dbReference type="EMBL" id="NMM03084.1"/>
    </source>
</evidence>
<sequence>MSIDWLAARSRRLRKRLFLYLWNPAKRNARLVPRGEMLGMTTVPIDGDKPVWILQGSFGRATVNFISRPLVAHAHSQYQFLFKLGGSNCNFRVGTEDCTLTAERALCLNPWVEHSKSSSDDEPSLILSLVIEAPWLRQQLKLAESGTASIFPMAEVVVTPDVRHHVDRIAAAITNHLVAHDDSCMPILADLVTALGRDFADPALTAGIISSGRPIDFRIRKAVDFIKHASIANPTVAQVAAQVGLSRSRFFQQFRLCMGISPQHYIDWVRMSHAIQLLGASDKPLSEVADELGFEEHSHFTRFFAQHMGVPPSEFRRHSVRLDNH</sequence>
<dbReference type="PROSITE" id="PS01124">
    <property type="entry name" value="HTH_ARAC_FAMILY_2"/>
    <property type="match status" value="1"/>
</dbReference>
<evidence type="ECO:0000256" key="3">
    <source>
        <dbReference type="ARBA" id="ARBA00023159"/>
    </source>
</evidence>
<dbReference type="PANTHER" id="PTHR46796:SF2">
    <property type="entry name" value="TRANSCRIPTIONAL REGULATORY PROTEIN"/>
    <property type="match status" value="1"/>
</dbReference>
<protein>
    <submittedName>
        <fullName evidence="6">Helix-turn-helix transcriptional regulator</fullName>
    </submittedName>
</protein>
<evidence type="ECO:0000313" key="7">
    <source>
        <dbReference type="Proteomes" id="UP000544134"/>
    </source>
</evidence>
<accession>A0A848ITD5</accession>
<organism evidence="6 7">
    <name type="scientific">Paraburkholderia polaris</name>
    <dbReference type="NCBI Taxonomy" id="2728848"/>
    <lineage>
        <taxon>Bacteria</taxon>
        <taxon>Pseudomonadati</taxon>
        <taxon>Pseudomonadota</taxon>
        <taxon>Betaproteobacteria</taxon>
        <taxon>Burkholderiales</taxon>
        <taxon>Burkholderiaceae</taxon>
        <taxon>Paraburkholderia</taxon>
    </lineage>
</organism>
<dbReference type="PANTHER" id="PTHR46796">
    <property type="entry name" value="HTH-TYPE TRANSCRIPTIONAL ACTIVATOR RHAS-RELATED"/>
    <property type="match status" value="1"/>
</dbReference>
<reference evidence="6 7" key="1">
    <citation type="submission" date="2020-04" db="EMBL/GenBank/DDBJ databases">
        <title>Paraburkholderia sp. RP-4-7 isolated from soil.</title>
        <authorList>
            <person name="Dahal R.H."/>
        </authorList>
    </citation>
    <scope>NUCLEOTIDE SEQUENCE [LARGE SCALE GENOMIC DNA]</scope>
    <source>
        <strain evidence="6 7">RP-4-7</strain>
    </source>
</reference>
<dbReference type="InterPro" id="IPR009057">
    <property type="entry name" value="Homeodomain-like_sf"/>
</dbReference>
<proteinExistence type="predicted"/>
<dbReference type="SUPFAM" id="SSF51215">
    <property type="entry name" value="Regulatory protein AraC"/>
    <property type="match status" value="1"/>
</dbReference>
<dbReference type="RefSeq" id="WP_169489837.1">
    <property type="nucleotide sequence ID" value="NZ_JABBGJ010000048.1"/>
</dbReference>
<keyword evidence="4" id="KW-0804">Transcription</keyword>
<dbReference type="PRINTS" id="PR00032">
    <property type="entry name" value="HTHARAC"/>
</dbReference>
<keyword evidence="1" id="KW-0805">Transcription regulation</keyword>
<dbReference type="Proteomes" id="UP000544134">
    <property type="component" value="Unassembled WGS sequence"/>
</dbReference>
<dbReference type="InterPro" id="IPR020449">
    <property type="entry name" value="Tscrpt_reg_AraC-type_HTH"/>
</dbReference>
<dbReference type="InterPro" id="IPR050204">
    <property type="entry name" value="AraC_XylS_family_regulators"/>
</dbReference>
<evidence type="ECO:0000256" key="2">
    <source>
        <dbReference type="ARBA" id="ARBA00023125"/>
    </source>
</evidence>
<dbReference type="GO" id="GO:0043565">
    <property type="term" value="F:sequence-specific DNA binding"/>
    <property type="evidence" value="ECO:0007669"/>
    <property type="project" value="InterPro"/>
</dbReference>
<dbReference type="InterPro" id="IPR018060">
    <property type="entry name" value="HTH_AraC"/>
</dbReference>
<dbReference type="GO" id="GO:0003700">
    <property type="term" value="F:DNA-binding transcription factor activity"/>
    <property type="evidence" value="ECO:0007669"/>
    <property type="project" value="InterPro"/>
</dbReference>
<keyword evidence="7" id="KW-1185">Reference proteome</keyword>
<dbReference type="Gene3D" id="1.10.10.60">
    <property type="entry name" value="Homeodomain-like"/>
    <property type="match status" value="2"/>
</dbReference>
<dbReference type="SMART" id="SM00342">
    <property type="entry name" value="HTH_ARAC"/>
    <property type="match status" value="1"/>
</dbReference>
<dbReference type="AlphaFoldDB" id="A0A848ITD5"/>
<evidence type="ECO:0000256" key="1">
    <source>
        <dbReference type="ARBA" id="ARBA00023015"/>
    </source>
</evidence>
<evidence type="ECO:0000259" key="5">
    <source>
        <dbReference type="PROSITE" id="PS01124"/>
    </source>
</evidence>
<gene>
    <name evidence="6" type="ORF">HHL24_34930</name>
</gene>
<dbReference type="InterPro" id="IPR018062">
    <property type="entry name" value="HTH_AraC-typ_CS"/>
</dbReference>
<dbReference type="PROSITE" id="PS00041">
    <property type="entry name" value="HTH_ARAC_FAMILY_1"/>
    <property type="match status" value="1"/>
</dbReference>